<sequence length="514" mass="58470">MKKKHLTGLIILASLSIPGCAENNTKDSYVNTGENIENNIKWYPVPQPADKPIDATIILPAARDYNSYSGVPLRVLFNNWVRDPFILNAPDEYYYMVGTPESTTLPAPLKSSPESNGWWYNDGIPLWRSKNLKDWETMGYVWTFEKDATWSKEFKLSPNTQTPNNDPVRCIWAPEIHYLKGTYWIGYSMNYGGIGILKSTSGKPEGPYVDIKTDGPLPGHIDVALFEDTDGTVYYLCDGYSIARMKDDMSGLAEPLRKLKFNPTPPWGEGINMLKVGEKYVWYNSSNTFTTINGKEARTYDCFSATSSGSIYGPYNNRHRAITYAGHNNIFKDKKGNWWSTQFHPQPHMEKAIEPALIPIEVSPEGALSIKRSYPRPIWYITTTEPKGNWQSMYFKDTKWDKKEGAFGNPEVMNHGTFSDVGSEYSSDKLWMRKDFSIDTLPEQPALFLRHTGSVNIWINKKLIYSSENNLIEYTKETINKECLQIGNNIIAVVFENKAPYSYIDIGLVDCAKP</sequence>
<evidence type="ECO:0000313" key="6">
    <source>
        <dbReference type="EMBL" id="RGV15689.1"/>
    </source>
</evidence>
<dbReference type="GO" id="GO:0004553">
    <property type="term" value="F:hydrolase activity, hydrolyzing O-glycosyl compounds"/>
    <property type="evidence" value="ECO:0007669"/>
    <property type="project" value="InterPro"/>
</dbReference>
<protein>
    <recommendedName>
        <fullName evidence="8">Family 43 glycosylhydrolase</fullName>
    </recommendedName>
</protein>
<dbReference type="InterPro" id="IPR006710">
    <property type="entry name" value="Glyco_hydro_43"/>
</dbReference>
<dbReference type="Gene3D" id="2.60.120.260">
    <property type="entry name" value="Galactose-binding domain-like"/>
    <property type="match status" value="1"/>
</dbReference>
<dbReference type="AlphaFoldDB" id="A0A412VZT4"/>
<reference evidence="6 7" key="1">
    <citation type="submission" date="2018-08" db="EMBL/GenBank/DDBJ databases">
        <title>A genome reference for cultivated species of the human gut microbiota.</title>
        <authorList>
            <person name="Zou Y."/>
            <person name="Xue W."/>
            <person name="Luo G."/>
        </authorList>
    </citation>
    <scope>NUCLEOTIDE SEQUENCE [LARGE SCALE GENOMIC DNA]</scope>
    <source>
        <strain evidence="6 7">AF14-7</strain>
    </source>
</reference>
<comment type="caution">
    <text evidence="6">The sequence shown here is derived from an EMBL/GenBank/DDBJ whole genome shotgun (WGS) entry which is preliminary data.</text>
</comment>
<dbReference type="RefSeq" id="WP_117809484.1">
    <property type="nucleotide sequence ID" value="NZ_JAQCUV010000014.1"/>
</dbReference>
<dbReference type="SUPFAM" id="SSF49785">
    <property type="entry name" value="Galactose-binding domain-like"/>
    <property type="match status" value="1"/>
</dbReference>
<evidence type="ECO:0008006" key="8">
    <source>
        <dbReference type="Google" id="ProtNLM"/>
    </source>
</evidence>
<organism evidence="6 7">
    <name type="scientific">Bacteroides xylanisolvens</name>
    <dbReference type="NCBI Taxonomy" id="371601"/>
    <lineage>
        <taxon>Bacteria</taxon>
        <taxon>Pseudomonadati</taxon>
        <taxon>Bacteroidota</taxon>
        <taxon>Bacteroidia</taxon>
        <taxon>Bacteroidales</taxon>
        <taxon>Bacteroidaceae</taxon>
        <taxon>Bacteroides</taxon>
    </lineage>
</organism>
<evidence type="ECO:0000256" key="5">
    <source>
        <dbReference type="SAM" id="SignalP"/>
    </source>
</evidence>
<name>A0A412VZT4_9BACE</name>
<dbReference type="Gene3D" id="2.115.10.20">
    <property type="entry name" value="Glycosyl hydrolase domain, family 43"/>
    <property type="match status" value="1"/>
</dbReference>
<evidence type="ECO:0000256" key="1">
    <source>
        <dbReference type="ARBA" id="ARBA00009865"/>
    </source>
</evidence>
<evidence type="ECO:0000256" key="2">
    <source>
        <dbReference type="ARBA" id="ARBA00022801"/>
    </source>
</evidence>
<dbReference type="InterPro" id="IPR023296">
    <property type="entry name" value="Glyco_hydro_beta-prop_sf"/>
</dbReference>
<keyword evidence="2 4" id="KW-0378">Hydrolase</keyword>
<evidence type="ECO:0000256" key="4">
    <source>
        <dbReference type="RuleBase" id="RU361187"/>
    </source>
</evidence>
<dbReference type="PANTHER" id="PTHR42812:SF14">
    <property type="entry name" value="SECRETED PROTEIN"/>
    <property type="match status" value="1"/>
</dbReference>
<proteinExistence type="inferred from homology"/>
<dbReference type="Proteomes" id="UP000283369">
    <property type="component" value="Unassembled WGS sequence"/>
</dbReference>
<gene>
    <name evidence="6" type="ORF">DWW25_07920</name>
</gene>
<keyword evidence="5" id="KW-0732">Signal</keyword>
<comment type="similarity">
    <text evidence="1 4">Belongs to the glycosyl hydrolase 43 family.</text>
</comment>
<feature type="chain" id="PRO_5019160948" description="Family 43 glycosylhydrolase" evidence="5">
    <location>
        <begin position="22"/>
        <end position="514"/>
    </location>
</feature>
<dbReference type="EMBL" id="QRYV01000015">
    <property type="protein sequence ID" value="RGV15689.1"/>
    <property type="molecule type" value="Genomic_DNA"/>
</dbReference>
<dbReference type="GO" id="GO:0005975">
    <property type="term" value="P:carbohydrate metabolic process"/>
    <property type="evidence" value="ECO:0007669"/>
    <property type="project" value="InterPro"/>
</dbReference>
<evidence type="ECO:0000313" key="7">
    <source>
        <dbReference type="Proteomes" id="UP000283369"/>
    </source>
</evidence>
<dbReference type="PANTHER" id="PTHR42812">
    <property type="entry name" value="BETA-XYLOSIDASE"/>
    <property type="match status" value="1"/>
</dbReference>
<dbReference type="Pfam" id="PF04616">
    <property type="entry name" value="Glyco_hydro_43"/>
    <property type="match status" value="1"/>
</dbReference>
<dbReference type="CDD" id="cd08986">
    <property type="entry name" value="GH43-like"/>
    <property type="match status" value="1"/>
</dbReference>
<evidence type="ECO:0000256" key="3">
    <source>
        <dbReference type="ARBA" id="ARBA00023295"/>
    </source>
</evidence>
<dbReference type="SUPFAM" id="SSF75005">
    <property type="entry name" value="Arabinanase/levansucrase/invertase"/>
    <property type="match status" value="1"/>
</dbReference>
<accession>A0A412VZT4</accession>
<feature type="signal peptide" evidence="5">
    <location>
        <begin position="1"/>
        <end position="21"/>
    </location>
</feature>
<keyword evidence="3 4" id="KW-0326">Glycosidase</keyword>
<dbReference type="InterPro" id="IPR008979">
    <property type="entry name" value="Galactose-bd-like_sf"/>
</dbReference>
<dbReference type="InterPro" id="IPR051795">
    <property type="entry name" value="Glycosyl_Hydrlase_43"/>
</dbReference>